<evidence type="ECO:0000256" key="1">
    <source>
        <dbReference type="SAM" id="SignalP"/>
    </source>
</evidence>
<feature type="signal peptide" evidence="1">
    <location>
        <begin position="1"/>
        <end position="19"/>
    </location>
</feature>
<dbReference type="AlphaFoldDB" id="A0A2W5ERJ8"/>
<dbReference type="Proteomes" id="UP000249645">
    <property type="component" value="Unassembled WGS sequence"/>
</dbReference>
<proteinExistence type="predicted"/>
<comment type="caution">
    <text evidence="2">The sequence shown here is derived from an EMBL/GenBank/DDBJ whole genome shotgun (WGS) entry which is preliminary data.</text>
</comment>
<reference evidence="2 3" key="1">
    <citation type="submission" date="2017-11" db="EMBL/GenBank/DDBJ databases">
        <title>Infants hospitalized years apart are colonized by the same room-sourced microbial strains.</title>
        <authorList>
            <person name="Brooks B."/>
            <person name="Olm M.R."/>
            <person name="Firek B.A."/>
            <person name="Baker R."/>
            <person name="Thomas B.C."/>
            <person name="Morowitz M.J."/>
            <person name="Banfield J.F."/>
        </authorList>
    </citation>
    <scope>NUCLEOTIDE SEQUENCE [LARGE SCALE GENOMIC DNA]</scope>
    <source>
        <strain evidence="2">S2_009_000_R2_76</strain>
    </source>
</reference>
<gene>
    <name evidence="2" type="ORF">DI598_15150</name>
</gene>
<evidence type="ECO:0000313" key="2">
    <source>
        <dbReference type="EMBL" id="PZP43920.1"/>
    </source>
</evidence>
<accession>A0A2W5ERJ8</accession>
<evidence type="ECO:0008006" key="4">
    <source>
        <dbReference type="Google" id="ProtNLM"/>
    </source>
</evidence>
<feature type="chain" id="PRO_5016124732" description="Secreted protein" evidence="1">
    <location>
        <begin position="20"/>
        <end position="154"/>
    </location>
</feature>
<protein>
    <recommendedName>
        <fullName evidence="4">Secreted protein</fullName>
    </recommendedName>
</protein>
<sequence>MKKFIVLVFAVFSSFSAFCQVNYDQAIGVRLIGGTTISYKNYFANDNNAEFQVSFWKHGTRIAGLYEFNHSVDGINGLNFILGPGIHFGRWNKEYKDNHTGKGSEFGIDGIIGLDYGFAKIPINISVDWQPSIILAGGSDFTPNLGGIALRYTF</sequence>
<dbReference type="EMBL" id="QFOI01000344">
    <property type="protein sequence ID" value="PZP43920.1"/>
    <property type="molecule type" value="Genomic_DNA"/>
</dbReference>
<evidence type="ECO:0000313" key="3">
    <source>
        <dbReference type="Proteomes" id="UP000249645"/>
    </source>
</evidence>
<keyword evidence="1" id="KW-0732">Signal</keyword>
<name>A0A2W5ERJ8_9SPHI</name>
<organism evidence="2 3">
    <name type="scientific">Pseudopedobacter saltans</name>
    <dbReference type="NCBI Taxonomy" id="151895"/>
    <lineage>
        <taxon>Bacteria</taxon>
        <taxon>Pseudomonadati</taxon>
        <taxon>Bacteroidota</taxon>
        <taxon>Sphingobacteriia</taxon>
        <taxon>Sphingobacteriales</taxon>
        <taxon>Sphingobacteriaceae</taxon>
        <taxon>Pseudopedobacter</taxon>
    </lineage>
</organism>